<keyword evidence="1" id="KW-1185">Reference proteome</keyword>
<dbReference type="WBParaSite" id="PSU_v2.g4070.t1">
    <property type="protein sequence ID" value="PSU_v2.g4070.t1"/>
    <property type="gene ID" value="PSU_v2.g4070"/>
</dbReference>
<dbReference type="AlphaFoldDB" id="A0A914Z1C4"/>
<accession>A0A914Z1C4</accession>
<evidence type="ECO:0000313" key="2">
    <source>
        <dbReference type="WBParaSite" id="PSU_v2.g4070.t1"/>
    </source>
</evidence>
<dbReference type="Proteomes" id="UP000887577">
    <property type="component" value="Unplaced"/>
</dbReference>
<organism evidence="1 2">
    <name type="scientific">Panagrolaimus superbus</name>
    <dbReference type="NCBI Taxonomy" id="310955"/>
    <lineage>
        <taxon>Eukaryota</taxon>
        <taxon>Metazoa</taxon>
        <taxon>Ecdysozoa</taxon>
        <taxon>Nematoda</taxon>
        <taxon>Chromadorea</taxon>
        <taxon>Rhabditida</taxon>
        <taxon>Tylenchina</taxon>
        <taxon>Panagrolaimomorpha</taxon>
        <taxon>Panagrolaimoidea</taxon>
        <taxon>Panagrolaimidae</taxon>
        <taxon>Panagrolaimus</taxon>
    </lineage>
</organism>
<proteinExistence type="predicted"/>
<protein>
    <submittedName>
        <fullName evidence="2">Uncharacterized protein</fullName>
    </submittedName>
</protein>
<sequence length="199" mass="22946">MDSSDPQTTNSIRSPLSSIAYNSSMITASKRDVFLSTYCRQKFTFPGSMMHYIAKNPKNSKGYQKMVKSCKYFFVKNPILILSDLRYTQNGWKTYDNKTWKSIDIDRISCKLWITDKHEVVPTNDSNNYIASSIIAKIYQCDFKYLFLSNQFISLHELIFLCSSVEALHFSIVNVKNDDGTVVSFDKLIEQLPNVKKVI</sequence>
<name>A0A914Z1C4_9BILA</name>
<evidence type="ECO:0000313" key="1">
    <source>
        <dbReference type="Proteomes" id="UP000887577"/>
    </source>
</evidence>
<reference evidence="2" key="1">
    <citation type="submission" date="2022-11" db="UniProtKB">
        <authorList>
            <consortium name="WormBaseParasite"/>
        </authorList>
    </citation>
    <scope>IDENTIFICATION</scope>
</reference>